<dbReference type="InParanoid" id="A0A078ASQ5"/>
<organism evidence="1 2">
    <name type="scientific">Stylonychia lemnae</name>
    <name type="common">Ciliate</name>
    <dbReference type="NCBI Taxonomy" id="5949"/>
    <lineage>
        <taxon>Eukaryota</taxon>
        <taxon>Sar</taxon>
        <taxon>Alveolata</taxon>
        <taxon>Ciliophora</taxon>
        <taxon>Intramacronucleata</taxon>
        <taxon>Spirotrichea</taxon>
        <taxon>Stichotrichia</taxon>
        <taxon>Sporadotrichida</taxon>
        <taxon>Oxytrichidae</taxon>
        <taxon>Stylonychinae</taxon>
        <taxon>Stylonychia</taxon>
    </lineage>
</organism>
<evidence type="ECO:0000313" key="2">
    <source>
        <dbReference type="Proteomes" id="UP000039865"/>
    </source>
</evidence>
<name>A0A078ASQ5_STYLE</name>
<keyword evidence="2" id="KW-1185">Reference proteome</keyword>
<dbReference type="Proteomes" id="UP000039865">
    <property type="component" value="Unassembled WGS sequence"/>
</dbReference>
<reference evidence="1 2" key="1">
    <citation type="submission" date="2014-06" db="EMBL/GenBank/DDBJ databases">
        <authorList>
            <person name="Swart Estienne"/>
        </authorList>
    </citation>
    <scope>NUCLEOTIDE SEQUENCE [LARGE SCALE GENOMIC DNA]</scope>
    <source>
        <strain evidence="1 2">130c</strain>
    </source>
</reference>
<protein>
    <submittedName>
        <fullName evidence="1">Uncharacterized protein</fullName>
    </submittedName>
</protein>
<evidence type="ECO:0000313" key="1">
    <source>
        <dbReference type="EMBL" id="CDW85041.1"/>
    </source>
</evidence>
<accession>A0A078ASQ5</accession>
<dbReference type="EMBL" id="CCKQ01013381">
    <property type="protein sequence ID" value="CDW85041.1"/>
    <property type="molecule type" value="Genomic_DNA"/>
</dbReference>
<dbReference type="AlphaFoldDB" id="A0A078ASQ5"/>
<proteinExistence type="predicted"/>
<gene>
    <name evidence="1" type="primary">Contig10287.g10977</name>
    <name evidence="1" type="ORF">STYLEM_14111</name>
</gene>
<sequence>MENINAKLDPSRVQVFKKVISDKEKLDRSMSKSTSANRIRPRNLRNNTLLQIESESKIEAGDPKNITLSTVFLPKTAATIKQVGTNESKFEENNAVQETLNSQYGDHKEFESFISKTMNVKKFKENAASVQMIQDRQFQYKKSQLPSYYNKNESQISSGNYQSRSLTPDFLRKKQSLRNSLSQNDFYNHFTRNSIKITSNNIIQAPLLISSDDFKIRKLNPNKLYKALQSYYQQTFEQDQSFEDSKHAGYLFNKDDLVQLIKSKDANKIQSLLRQRNQGYQDRLKKWRDYREQQQKEMNKSQDFSNADLGFLNDMKFLETLNASGDEIQYKDIEKFRIKLNQINFEGYGDKNVGTKNEHEVITEENSMLLVQDEGIQCEPSRTSVRQKSSEMRKSIGSFHDFLQKSYMDKAIELGSLTERTQKLQAGLIVKGFNPSNAKSSLNLNQSENGFNSTFKLTNIQTSRESTKQNPIRERIQISTVTPTIYDQISDDQSSQYYQQQRQQHFSQMYLPDLKPQITDMAMSQQSHKNYLNGSQSNNNIKKLNFQLLNEQINIGLDHAKIGDFLQSRSILVKDETSKAGQTSFLNVKIKQQPDAPTYGQLLTERQLKSNQLIRRDGVLVTKDELNQKRKQVISKHQNQSLNSTQQLQSQSQTNMQRLKSAAMMVNKTMRKDIYDPIVMRRDFNNVQLIGNQRQLTMGQSNRKLPGFIYPLINNE</sequence>